<dbReference type="GO" id="GO:0006310">
    <property type="term" value="P:DNA recombination"/>
    <property type="evidence" value="ECO:0007669"/>
    <property type="project" value="InterPro"/>
</dbReference>
<evidence type="ECO:0000313" key="2">
    <source>
        <dbReference type="EMBL" id="AFL73490.1"/>
    </source>
</evidence>
<dbReference type="InterPro" id="IPR018330">
    <property type="entry name" value="RecT_fam"/>
</dbReference>
<evidence type="ECO:0000313" key="3">
    <source>
        <dbReference type="Proteomes" id="UP000006062"/>
    </source>
</evidence>
<feature type="region of interest" description="Disordered" evidence="1">
    <location>
        <begin position="230"/>
        <end position="254"/>
    </location>
</feature>
<proteinExistence type="predicted"/>
<dbReference type="AlphaFoldDB" id="I3Y922"/>
<dbReference type="Proteomes" id="UP000006062">
    <property type="component" value="Chromosome"/>
</dbReference>
<dbReference type="RefSeq" id="WP_014777958.1">
    <property type="nucleotide sequence ID" value="NC_018012.1"/>
</dbReference>
<name>I3Y922_THIV6</name>
<accession>I3Y922</accession>
<dbReference type="NCBIfam" id="TIGR01913">
    <property type="entry name" value="bet_lambda"/>
    <property type="match status" value="1"/>
</dbReference>
<dbReference type="Pfam" id="PF03837">
    <property type="entry name" value="RecT"/>
    <property type="match status" value="1"/>
</dbReference>
<dbReference type="EMBL" id="CP003154">
    <property type="protein sequence ID" value="AFL73490.1"/>
    <property type="molecule type" value="Genomic_DNA"/>
</dbReference>
<dbReference type="HOGENOM" id="CLU_072329_0_0_6"/>
<dbReference type="KEGG" id="tvi:Thivi_1489"/>
<dbReference type="eggNOG" id="ENOG502ZASF">
    <property type="taxonomic scope" value="Bacteria"/>
</dbReference>
<feature type="compositionally biased region" description="Low complexity" evidence="1">
    <location>
        <begin position="230"/>
        <end position="246"/>
    </location>
</feature>
<dbReference type="OrthoDB" id="8909920at2"/>
<organism evidence="2 3">
    <name type="scientific">Thiocystis violascens (strain ATCC 17096 / DSM 198 / 6111)</name>
    <name type="common">Chromatium violascens</name>
    <dbReference type="NCBI Taxonomy" id="765911"/>
    <lineage>
        <taxon>Bacteria</taxon>
        <taxon>Pseudomonadati</taxon>
        <taxon>Pseudomonadota</taxon>
        <taxon>Gammaproteobacteria</taxon>
        <taxon>Chromatiales</taxon>
        <taxon>Chromatiaceae</taxon>
        <taxon>Thiocystis</taxon>
    </lineage>
</organism>
<dbReference type="STRING" id="765911.Thivi_1489"/>
<reference evidence="2 3" key="1">
    <citation type="submission" date="2012-06" db="EMBL/GenBank/DDBJ databases">
        <title>Complete sequence of Thiocystis violascens DSM 198.</title>
        <authorList>
            <consortium name="US DOE Joint Genome Institute"/>
            <person name="Lucas S."/>
            <person name="Han J."/>
            <person name="Lapidus A."/>
            <person name="Cheng J.-F."/>
            <person name="Goodwin L."/>
            <person name="Pitluck S."/>
            <person name="Peters L."/>
            <person name="Ovchinnikova G."/>
            <person name="Teshima H."/>
            <person name="Detter J.C."/>
            <person name="Han C."/>
            <person name="Tapia R."/>
            <person name="Land M."/>
            <person name="Hauser L."/>
            <person name="Kyrpides N."/>
            <person name="Ivanova N."/>
            <person name="Pagani I."/>
            <person name="Vogl K."/>
            <person name="Liu Z."/>
            <person name="Frigaard N.-U."/>
            <person name="Bryant D."/>
            <person name="Woyke T."/>
        </authorList>
    </citation>
    <scope>NUCLEOTIDE SEQUENCE [LARGE SCALE GENOMIC DNA]</scope>
    <source>
        <strain evidence="3">ATCC 17096 / DSM 198 / 6111</strain>
    </source>
</reference>
<dbReference type="GO" id="GO:0003677">
    <property type="term" value="F:DNA binding"/>
    <property type="evidence" value="ECO:0007669"/>
    <property type="project" value="InterPro"/>
</dbReference>
<gene>
    <name evidence="2" type="ordered locus">Thivi_1489</name>
</gene>
<dbReference type="InterPro" id="IPR010183">
    <property type="entry name" value="Phage_lambda_Bet"/>
</dbReference>
<protein>
    <submittedName>
        <fullName evidence="2">Phage recombination protein Bet</fullName>
    </submittedName>
</protein>
<keyword evidence="3" id="KW-1185">Reference proteome</keyword>
<sequence>MSKPNQALTTVPACRLAIPAQSLAELGLDPATWQVLVESIFPAAKTVEGVQLAVRYCQARGLDVMKRPVHVVPMWNRTLGREVETVWPGIAEVQTTAARTGQWAGMDPARFGADETRTFAGRAKTDDGWQELKVQVTFPAWCEVTVYRLVGGVRCPFTETVFWEESYSRMGGGEVPTAMWVKRPRGQLLKCAKAASLRAAFPEETGYTAEEMAGKPIDGELVAMTVAVPATGSPAAPRPTATPDTPSDQVPPDLDEATQTQIEGLILRAAKSRAWASAQDYFKGRFQGEVLAYALAELDRAEQAAQPSAQAA</sequence>
<evidence type="ECO:0000256" key="1">
    <source>
        <dbReference type="SAM" id="MobiDB-lite"/>
    </source>
</evidence>